<reference evidence="1" key="1">
    <citation type="submission" date="2022-03" db="EMBL/GenBank/DDBJ databases">
        <title>Genomic analyses of argali, domestic sheep and their hybrids provide insights into chromosomal evolution, heterosis and genetic basis of agronomic traits.</title>
        <authorList>
            <person name="Li M."/>
        </authorList>
    </citation>
    <scope>NUCLEOTIDE SEQUENCE</scope>
    <source>
        <strain evidence="1">F1 hybrid</strain>
    </source>
</reference>
<comment type="caution">
    <text evidence="1">The sequence shown here is derived from an EMBL/GenBank/DDBJ whole genome shotgun (WGS) entry which is preliminary data.</text>
</comment>
<sequence length="199" mass="21322">MWTADLPGMSRSLFTKEGTWCLRDLGPREITASTLTCRGLGCSSPRPPSSDDSALVSGDRKVSSGAQEGREHRLSSGETSSRSVLSVRTPQRDSWPSRGGSRFMNPGSVVEVRRHSVCNAGCTGSQEVCGPPPPPSDVIVRLSGFTGSQDLTAAFQRLTEPQASETFAEMPFRECCPHTGDRAAWPLQPQDAIRTGAQG</sequence>
<dbReference type="Proteomes" id="UP001057279">
    <property type="component" value="Linkage Group LG08"/>
</dbReference>
<proteinExistence type="predicted"/>
<organism evidence="1 2">
    <name type="scientific">Ovis ammon polii x Ovis aries</name>
    <dbReference type="NCBI Taxonomy" id="2918886"/>
    <lineage>
        <taxon>Eukaryota</taxon>
        <taxon>Metazoa</taxon>
        <taxon>Chordata</taxon>
        <taxon>Craniata</taxon>
        <taxon>Vertebrata</taxon>
        <taxon>Euteleostomi</taxon>
        <taxon>Mammalia</taxon>
        <taxon>Eutheria</taxon>
        <taxon>Laurasiatheria</taxon>
        <taxon>Artiodactyla</taxon>
        <taxon>Ruminantia</taxon>
        <taxon>Pecora</taxon>
        <taxon>Bovidae</taxon>
        <taxon>Caprinae</taxon>
        <taxon>Ovis</taxon>
    </lineage>
</organism>
<dbReference type="EMBL" id="CM043033">
    <property type="protein sequence ID" value="KAI4582651.1"/>
    <property type="molecule type" value="Genomic_DNA"/>
</dbReference>
<protein>
    <submittedName>
        <fullName evidence="1">Uncharacterized protein</fullName>
    </submittedName>
</protein>
<evidence type="ECO:0000313" key="2">
    <source>
        <dbReference type="Proteomes" id="UP001057279"/>
    </source>
</evidence>
<name>A0ACB9UZK7_9CETA</name>
<accession>A0ACB9UZK7</accession>
<keyword evidence="2" id="KW-1185">Reference proteome</keyword>
<evidence type="ECO:0000313" key="1">
    <source>
        <dbReference type="EMBL" id="KAI4582651.1"/>
    </source>
</evidence>
<gene>
    <name evidence="1" type="ORF">MJG53_009202</name>
</gene>